<keyword evidence="2" id="KW-1133">Transmembrane helix</keyword>
<organism evidence="4 5">
    <name type="scientific">Dermatophagoides pteronyssinus</name>
    <name type="common">European house dust mite</name>
    <dbReference type="NCBI Taxonomy" id="6956"/>
    <lineage>
        <taxon>Eukaryota</taxon>
        <taxon>Metazoa</taxon>
        <taxon>Ecdysozoa</taxon>
        <taxon>Arthropoda</taxon>
        <taxon>Chelicerata</taxon>
        <taxon>Arachnida</taxon>
        <taxon>Acari</taxon>
        <taxon>Acariformes</taxon>
        <taxon>Sarcoptiformes</taxon>
        <taxon>Astigmata</taxon>
        <taxon>Psoroptidia</taxon>
        <taxon>Analgoidea</taxon>
        <taxon>Pyroglyphidae</taxon>
        <taxon>Dermatophagoidinae</taxon>
        <taxon>Dermatophagoides</taxon>
    </lineage>
</organism>
<dbReference type="RefSeq" id="XP_027204627.1">
    <property type="nucleotide sequence ID" value="XM_027348826.1"/>
</dbReference>
<feature type="region of interest" description="Disordered" evidence="1">
    <location>
        <begin position="356"/>
        <end position="402"/>
    </location>
</feature>
<gene>
    <name evidence="5" type="primary">LOC113798310</name>
</gene>
<feature type="compositionally biased region" description="Low complexity" evidence="1">
    <location>
        <begin position="267"/>
        <end position="292"/>
    </location>
</feature>
<keyword evidence="2" id="KW-0472">Membrane</keyword>
<feature type="signal peptide" evidence="3">
    <location>
        <begin position="1"/>
        <end position="20"/>
    </location>
</feature>
<sequence>MNSKRIFLHLLLIIINNVKTIILHDYDTVRFAYKPVYGLPKSLQCSESVYHKFNECEISSHREWKIWINEYFYETKEFCCFVWQAMACEIEIAAKCNRNYSQQIETSTRKSFTSMCDKIGSSQRSWSCWWTEDMKSTIGLVVTAITIFLIVVGVYIGCRQYRANAKLKEQAKIGKKLNIPMKKLTAEDTGLSTIHSSEISTTKVNSTDKPVQSSKIRSLFGGKLEARGKPHKNIPLKTTKGKLTAADIGPPTNVRTFRSDQIPKEFTQMPPTTTTTTTQNINNINNNKPIQNVSDNVSSFKPPANDSSSITNQELPLSRSSSTKSAATAASGVSIKSATAAGSTKSTASGVSIKSAATGVSTKSAATAASSNSSASGVSIKTATTGVSSNSSASGVSIKTATTGVSSKSTASSVATIQTTASQQQQTPPIPDTTPSPSLIQSSTTTPPHQQQLLVYDPNLDPTNTIRNLTNVVNPSNLNVISRNRSFLSNYFNLSRVLPGFWQNATFNHNK</sequence>
<accession>A0A6P6YHC3</accession>
<evidence type="ECO:0000313" key="4">
    <source>
        <dbReference type="Proteomes" id="UP000515146"/>
    </source>
</evidence>
<dbReference type="AlphaFoldDB" id="A0A6P6YHC3"/>
<evidence type="ECO:0000256" key="2">
    <source>
        <dbReference type="SAM" id="Phobius"/>
    </source>
</evidence>
<proteinExistence type="predicted"/>
<dbReference type="InParanoid" id="A0A6P6YHC3"/>
<dbReference type="KEGG" id="dpte:113798310"/>
<feature type="region of interest" description="Disordered" evidence="1">
    <location>
        <begin position="265"/>
        <end position="323"/>
    </location>
</feature>
<protein>
    <submittedName>
        <fullName evidence="5">Mucin-5AC-like isoform X1</fullName>
    </submittedName>
</protein>
<feature type="transmembrane region" description="Helical" evidence="2">
    <location>
        <begin position="138"/>
        <end position="158"/>
    </location>
</feature>
<feature type="chain" id="PRO_5028228967" evidence="3">
    <location>
        <begin position="21"/>
        <end position="511"/>
    </location>
</feature>
<keyword evidence="4" id="KW-1185">Reference proteome</keyword>
<reference evidence="5" key="1">
    <citation type="submission" date="2025-08" db="UniProtKB">
        <authorList>
            <consortium name="RefSeq"/>
        </authorList>
    </citation>
    <scope>IDENTIFICATION</scope>
    <source>
        <strain evidence="5">Airmid</strain>
    </source>
</reference>
<feature type="compositionally biased region" description="Polar residues" evidence="1">
    <location>
        <begin position="293"/>
        <end position="315"/>
    </location>
</feature>
<feature type="compositionally biased region" description="Low complexity" evidence="1">
    <location>
        <begin position="435"/>
        <end position="449"/>
    </location>
</feature>
<dbReference type="Proteomes" id="UP000515146">
    <property type="component" value="Unplaced"/>
</dbReference>
<keyword evidence="3" id="KW-0732">Signal</keyword>
<keyword evidence="2" id="KW-0812">Transmembrane</keyword>
<evidence type="ECO:0000256" key="1">
    <source>
        <dbReference type="SAM" id="MobiDB-lite"/>
    </source>
</evidence>
<evidence type="ECO:0000313" key="5">
    <source>
        <dbReference type="RefSeq" id="XP_027204627.1"/>
    </source>
</evidence>
<feature type="region of interest" description="Disordered" evidence="1">
    <location>
        <begin position="419"/>
        <end position="449"/>
    </location>
</feature>
<name>A0A6P6YHC3_DERPT</name>
<evidence type="ECO:0000256" key="3">
    <source>
        <dbReference type="SAM" id="SignalP"/>
    </source>
</evidence>